<evidence type="ECO:0000256" key="10">
    <source>
        <dbReference type="HAMAP-Rule" id="MF_03047"/>
    </source>
</evidence>
<evidence type="ECO:0000259" key="12">
    <source>
        <dbReference type="PROSITE" id="PS51505"/>
    </source>
</evidence>
<evidence type="ECO:0000256" key="11">
    <source>
        <dbReference type="SAM" id="MobiDB-lite"/>
    </source>
</evidence>
<dbReference type="GO" id="GO:0003713">
    <property type="term" value="F:transcription coactivator activity"/>
    <property type="evidence" value="ECO:0007669"/>
    <property type="project" value="UniProtKB-UniRule"/>
</dbReference>
<comment type="subunit">
    <text evidence="10">Component of some SAGA transcription coactivator-HAT complexes. Within the SAGA complex, participates to a subcomplex of SAGA called the DUB module (deubiquitination module).</text>
</comment>
<keyword evidence="4 10" id="KW-0862">Zinc</keyword>
<dbReference type="PANTHER" id="PTHR46367">
    <property type="entry name" value="ATAXIN-7-LIKE PROTEIN 3"/>
    <property type="match status" value="1"/>
</dbReference>
<dbReference type="OrthoDB" id="21557at2759"/>
<evidence type="ECO:0000256" key="2">
    <source>
        <dbReference type="ARBA" id="ARBA00022723"/>
    </source>
</evidence>
<feature type="zinc finger region" description="SGF11-type" evidence="10">
    <location>
        <begin position="84"/>
        <end position="105"/>
    </location>
</feature>
<reference evidence="13" key="1">
    <citation type="submission" date="2021-01" db="EMBL/GenBank/DDBJ databases">
        <title>A chromosome-scale assembly of European eel, Anguilla anguilla.</title>
        <authorList>
            <person name="Henkel C."/>
            <person name="Jong-Raadsen S.A."/>
            <person name="Dufour S."/>
            <person name="Weltzien F.-A."/>
            <person name="Palstra A.P."/>
            <person name="Pelster B."/>
            <person name="Spaink H.P."/>
            <person name="Van Den Thillart G.E."/>
            <person name="Jansen H."/>
            <person name="Zahm M."/>
            <person name="Klopp C."/>
            <person name="Cedric C."/>
            <person name="Louis A."/>
            <person name="Berthelot C."/>
            <person name="Parey E."/>
            <person name="Roest Crollius H."/>
            <person name="Montfort J."/>
            <person name="Robinson-Rechavi M."/>
            <person name="Bucao C."/>
            <person name="Bouchez O."/>
            <person name="Gislard M."/>
            <person name="Lluch J."/>
            <person name="Milhes M."/>
            <person name="Lampietro C."/>
            <person name="Lopez Roques C."/>
            <person name="Donnadieu C."/>
            <person name="Braasch I."/>
            <person name="Desvignes T."/>
            <person name="Postlethwait J."/>
            <person name="Bobe J."/>
            <person name="Guiguen Y."/>
            <person name="Dirks R."/>
        </authorList>
    </citation>
    <scope>NUCLEOTIDE SEQUENCE</scope>
    <source>
        <strain evidence="13">Tag_6206</strain>
        <tissue evidence="13">Liver</tissue>
    </source>
</reference>
<comment type="domain">
    <text evidence="10">The C-terminal SGF11-type zinc-finger domain forms part of the 'catalytic lobe' of the SAGA deubiquitination module.</text>
</comment>
<dbReference type="HAMAP" id="MF_03047">
    <property type="entry name" value="Sgf11"/>
    <property type="match status" value="1"/>
</dbReference>
<dbReference type="GO" id="GO:0006357">
    <property type="term" value="P:regulation of transcription by RNA polymerase II"/>
    <property type="evidence" value="ECO:0007669"/>
    <property type="project" value="TreeGrafter"/>
</dbReference>
<keyword evidence="3 10" id="KW-0863">Zinc-finger</keyword>
<dbReference type="EMBL" id="JAFIRN010000002">
    <property type="protein sequence ID" value="KAG5854800.1"/>
    <property type="molecule type" value="Genomic_DNA"/>
</dbReference>
<protein>
    <recommendedName>
        <fullName evidence="10">Ataxin-7-like protein 3</fullName>
    </recommendedName>
    <alternativeName>
        <fullName evidence="10">SAGA-associated factor 11 homolog</fullName>
    </alternativeName>
</protein>
<evidence type="ECO:0000256" key="1">
    <source>
        <dbReference type="ARBA" id="ARBA00004123"/>
    </source>
</evidence>
<feature type="domain" description="SCA7" evidence="12">
    <location>
        <begin position="199"/>
        <end position="266"/>
    </location>
</feature>
<dbReference type="Proteomes" id="UP001044222">
    <property type="component" value="Unassembled WGS sequence"/>
</dbReference>
<keyword evidence="6 10" id="KW-0805">Transcription regulation</keyword>
<feature type="region of interest" description="Disordered" evidence="11">
    <location>
        <begin position="278"/>
        <end position="360"/>
    </location>
</feature>
<dbReference type="GO" id="GO:0006325">
    <property type="term" value="P:chromatin organization"/>
    <property type="evidence" value="ECO:0007669"/>
    <property type="project" value="UniProtKB-KW"/>
</dbReference>
<feature type="compositionally biased region" description="Polar residues" evidence="11">
    <location>
        <begin position="350"/>
        <end position="360"/>
    </location>
</feature>
<sequence length="360" mass="39240">MKMEEMSLSGLDNTKLEAIAHDIYSDLVEDACLGLCFEVHRAVKQGYFLLDETDQESMKDFEIVDQPGVDIFGQVYNQWKNKECVCPNCSRSIAASRFAPHLEKCLGMGRNSSRIANRRIASSNNMNKSESDQEDNDDINDNDWSYGSEKKAKKRKSDKNPNSPRRSKSLKHKNGEISSSVNADPYKYNYNSGINYETLGPEELRSLLTTQCGVISEHTKKMCTRSLRCPQHTDEQRRTVRVFLLGPAASALPDMDGVEESDGYDAPDGQALMSRLHWDGSSDISPSDSASSKASTNNSDSKKPKKKKPSLGLNSAGGGGGGGVGGGGSSCSQGGLGPSNRKKKPKLATAPSTSIYDDMN</sequence>
<evidence type="ECO:0000256" key="7">
    <source>
        <dbReference type="ARBA" id="ARBA00023159"/>
    </source>
</evidence>
<comment type="domain">
    <text evidence="10">The long N-terminal helix forms part of the 'assembly lobe' of the SAGA deubiquitination module.</text>
</comment>
<name>A0A9D3MWV4_ANGAN</name>
<keyword evidence="9 10" id="KW-0539">Nucleus</keyword>
<evidence type="ECO:0000256" key="3">
    <source>
        <dbReference type="ARBA" id="ARBA00022771"/>
    </source>
</evidence>
<comment type="similarity">
    <text evidence="10">Belongs to the SGF11 family.</text>
</comment>
<feature type="compositionally biased region" description="Gly residues" evidence="11">
    <location>
        <begin position="315"/>
        <end position="337"/>
    </location>
</feature>
<feature type="compositionally biased region" description="Low complexity" evidence="11">
    <location>
        <begin position="116"/>
        <end position="125"/>
    </location>
</feature>
<dbReference type="Gene3D" id="6.10.140.1270">
    <property type="match status" value="1"/>
</dbReference>
<dbReference type="InterPro" id="IPR051078">
    <property type="entry name" value="SGF11"/>
</dbReference>
<dbReference type="InterPro" id="IPR013246">
    <property type="entry name" value="SAGA_su_Sgf11"/>
</dbReference>
<dbReference type="PANTHER" id="PTHR46367:SF1">
    <property type="entry name" value="ATAXIN-7-LIKE PROTEIN 3"/>
    <property type="match status" value="1"/>
</dbReference>
<evidence type="ECO:0000256" key="4">
    <source>
        <dbReference type="ARBA" id="ARBA00022833"/>
    </source>
</evidence>
<keyword evidence="7 10" id="KW-0010">Activator</keyword>
<dbReference type="FunFam" id="3.30.160.60:FF:000118">
    <property type="entry name" value="Ataxin-7-like protein 3"/>
    <property type="match status" value="1"/>
</dbReference>
<gene>
    <name evidence="10" type="primary">ATXN7L3</name>
    <name evidence="13" type="ORF">ANANG_G00041600</name>
</gene>
<dbReference type="InterPro" id="IPR013243">
    <property type="entry name" value="SCA7_dom"/>
</dbReference>
<dbReference type="GO" id="GO:0008270">
    <property type="term" value="F:zinc ion binding"/>
    <property type="evidence" value="ECO:0007669"/>
    <property type="project" value="UniProtKB-UniRule"/>
</dbReference>
<evidence type="ECO:0000313" key="14">
    <source>
        <dbReference type="Proteomes" id="UP001044222"/>
    </source>
</evidence>
<organism evidence="13 14">
    <name type="scientific">Anguilla anguilla</name>
    <name type="common">European freshwater eel</name>
    <name type="synonym">Muraena anguilla</name>
    <dbReference type="NCBI Taxonomy" id="7936"/>
    <lineage>
        <taxon>Eukaryota</taxon>
        <taxon>Metazoa</taxon>
        <taxon>Chordata</taxon>
        <taxon>Craniata</taxon>
        <taxon>Vertebrata</taxon>
        <taxon>Euteleostomi</taxon>
        <taxon>Actinopterygii</taxon>
        <taxon>Neopterygii</taxon>
        <taxon>Teleostei</taxon>
        <taxon>Anguilliformes</taxon>
        <taxon>Anguillidae</taxon>
        <taxon>Anguilla</taxon>
    </lineage>
</organism>
<dbReference type="PROSITE" id="PS51505">
    <property type="entry name" value="SCA7"/>
    <property type="match status" value="1"/>
</dbReference>
<dbReference type="Gene3D" id="3.30.160.60">
    <property type="entry name" value="Classic Zinc Finger"/>
    <property type="match status" value="1"/>
</dbReference>
<dbReference type="AlphaFoldDB" id="A0A9D3MWV4"/>
<accession>A0A9D3MWV4</accession>
<feature type="compositionally biased region" description="Acidic residues" evidence="11">
    <location>
        <begin position="132"/>
        <end position="141"/>
    </location>
</feature>
<comment type="subcellular location">
    <subcellularLocation>
        <location evidence="1 10">Nucleus</location>
    </subcellularLocation>
</comment>
<keyword evidence="8 10" id="KW-0804">Transcription</keyword>
<proteinExistence type="inferred from homology"/>
<feature type="region of interest" description="Disordered" evidence="11">
    <location>
        <begin position="116"/>
        <end position="184"/>
    </location>
</feature>
<dbReference type="Pfam" id="PF08313">
    <property type="entry name" value="SCA7"/>
    <property type="match status" value="1"/>
</dbReference>
<comment type="function">
    <text evidence="10">Component of the transcription regulatory histone acetylation (HAT) complex SAGA, a multiprotein complex that activates transcription by remodeling chromatin and mediating histone acetylation and deubiquitination. Within the SAGA complex, participates in a subcomplex that specifically deubiquitinates histone H2B. The SAGA complex is recruited to specific gene promoters by activators, where it is required for transcription.</text>
</comment>
<evidence type="ECO:0000256" key="6">
    <source>
        <dbReference type="ARBA" id="ARBA00023015"/>
    </source>
</evidence>
<comment type="caution">
    <text evidence="13">The sequence shown here is derived from an EMBL/GenBank/DDBJ whole genome shotgun (WGS) entry which is preliminary data.</text>
</comment>
<dbReference type="OMA" id="LCTRSMR"/>
<evidence type="ECO:0000256" key="8">
    <source>
        <dbReference type="ARBA" id="ARBA00023163"/>
    </source>
</evidence>
<feature type="compositionally biased region" description="Low complexity" evidence="11">
    <location>
        <begin position="281"/>
        <end position="299"/>
    </location>
</feature>
<keyword evidence="14" id="KW-1185">Reference proteome</keyword>
<keyword evidence="2 10" id="KW-0479">Metal-binding</keyword>
<evidence type="ECO:0000256" key="5">
    <source>
        <dbReference type="ARBA" id="ARBA00022853"/>
    </source>
</evidence>
<keyword evidence="5 10" id="KW-0156">Chromatin regulator</keyword>
<dbReference type="Pfam" id="PF08209">
    <property type="entry name" value="Sgf11"/>
    <property type="match status" value="1"/>
</dbReference>
<evidence type="ECO:0000256" key="9">
    <source>
        <dbReference type="ARBA" id="ARBA00023242"/>
    </source>
</evidence>
<dbReference type="GO" id="GO:0000124">
    <property type="term" value="C:SAGA complex"/>
    <property type="evidence" value="ECO:0007669"/>
    <property type="project" value="UniProtKB-UniRule"/>
</dbReference>
<dbReference type="GO" id="GO:0071819">
    <property type="term" value="C:DUBm complex"/>
    <property type="evidence" value="ECO:0007669"/>
    <property type="project" value="UniProtKB-UniRule"/>
</dbReference>
<evidence type="ECO:0000313" key="13">
    <source>
        <dbReference type="EMBL" id="KAG5854800.1"/>
    </source>
</evidence>